<dbReference type="OrthoDB" id="3020018at2759"/>
<dbReference type="Proteomes" id="UP000623467">
    <property type="component" value="Unassembled WGS sequence"/>
</dbReference>
<sequence length="470" mass="53379">MTAAASRLPNEVWGEILKNVPDTDPPDKSAFKSFSLTCSAFCGISRSHLFSRIDFTSYIIGDNGAPLLPSPSEVDRRIQRLDFLCSTEIAPFVRECHILGQHPSRYWSQWTFSTDAPYILLDALFERLVRFTGLQMLYPCRISLTQPRLDILLRLQHISKLCIVYCTVVPKQHIPLPPAVHLSEFHLWDRTDYWIPLLDPDYLRVLSVTLDSDSIRRAVQTIPTLPNVHRLSASSNNMTSSQSLTFLSKFPGLRILSLWHYGSAIDIDVVVEMEAMFPHLQEYYGCCQALSLFRGSTALRRMQTNLASPQDFLIRIQAIQGLTITSLHATFTMLDNAVFNEIVKFLPQLTELLLIISVEDISTLFEHEIYGDGELPGNEVLDGKCGDYVRSGFTVSTFFLELSNVPALPPGLERLAISWEFNEDEFSEQYSSYEIPDFADNLDTLVAKMPRSRMDLAQWHLLHVRMAAHA</sequence>
<protein>
    <submittedName>
        <fullName evidence="1">L-aminoadipate-semialdehyde dehydrogenase</fullName>
    </submittedName>
</protein>
<evidence type="ECO:0000313" key="1">
    <source>
        <dbReference type="EMBL" id="KAF7360999.1"/>
    </source>
</evidence>
<name>A0A8H7D3N8_9AGAR</name>
<evidence type="ECO:0000313" key="2">
    <source>
        <dbReference type="Proteomes" id="UP000623467"/>
    </source>
</evidence>
<proteinExistence type="predicted"/>
<dbReference type="InterPro" id="IPR032675">
    <property type="entry name" value="LRR_dom_sf"/>
</dbReference>
<gene>
    <name evidence="1" type="ORF">MSAN_01130100</name>
</gene>
<dbReference type="EMBL" id="JACAZH010000008">
    <property type="protein sequence ID" value="KAF7360999.1"/>
    <property type="molecule type" value="Genomic_DNA"/>
</dbReference>
<reference evidence="1" key="1">
    <citation type="submission" date="2020-05" db="EMBL/GenBank/DDBJ databases">
        <title>Mycena genomes resolve the evolution of fungal bioluminescence.</title>
        <authorList>
            <person name="Tsai I.J."/>
        </authorList>
    </citation>
    <scope>NUCLEOTIDE SEQUENCE</scope>
    <source>
        <strain evidence="1">160909Yilan</strain>
    </source>
</reference>
<dbReference type="AlphaFoldDB" id="A0A8H7D3N8"/>
<dbReference type="Gene3D" id="3.80.10.10">
    <property type="entry name" value="Ribonuclease Inhibitor"/>
    <property type="match status" value="1"/>
</dbReference>
<organism evidence="1 2">
    <name type="scientific">Mycena sanguinolenta</name>
    <dbReference type="NCBI Taxonomy" id="230812"/>
    <lineage>
        <taxon>Eukaryota</taxon>
        <taxon>Fungi</taxon>
        <taxon>Dikarya</taxon>
        <taxon>Basidiomycota</taxon>
        <taxon>Agaricomycotina</taxon>
        <taxon>Agaricomycetes</taxon>
        <taxon>Agaricomycetidae</taxon>
        <taxon>Agaricales</taxon>
        <taxon>Marasmiineae</taxon>
        <taxon>Mycenaceae</taxon>
        <taxon>Mycena</taxon>
    </lineage>
</organism>
<keyword evidence="2" id="KW-1185">Reference proteome</keyword>
<accession>A0A8H7D3N8</accession>
<comment type="caution">
    <text evidence="1">The sequence shown here is derived from an EMBL/GenBank/DDBJ whole genome shotgun (WGS) entry which is preliminary data.</text>
</comment>